<keyword evidence="2" id="KW-0547">Nucleotide-binding</keyword>
<gene>
    <name evidence="4" type="ORF">CLV42_12260</name>
</gene>
<dbReference type="EMBL" id="PYGK01000022">
    <property type="protein sequence ID" value="PSL22434.1"/>
    <property type="molecule type" value="Genomic_DNA"/>
</dbReference>
<name>A0A2P8FL17_9BACT</name>
<dbReference type="AlphaFoldDB" id="A0A2P8FL17"/>
<dbReference type="SUPFAM" id="SSF140931">
    <property type="entry name" value="Fic-like"/>
    <property type="match status" value="1"/>
</dbReference>
<sequence length="368" mass="42086">MITYIYEHKDWPHFHWEQEVLAVKLGAVRHRQGRIMGHMEALGFPLQEEAMLAILTLDIVKTNEIEGELLNPEQVRSSVARKLGMDIPGLIPSDRHIEGVVEMMLDATLRYDLPLTEERLFDWHAAMFPTGRSGMYKITVAGWRDDSKGPMQVVSGAAGKEQIHFQAPHADTIAKEIQTFLDWFNENINIDPVLKAAVAHLWFLTIHPFADGNGRIARAVADMQLARADQTSLRFYSMSAQIKRERNAYYKIVERTQKGSLDITRWLEWFIDCLERTLIATEEILSAVLKKGRYWDKHIAVALNERQRLMINKLFDGFEGNLTSSKWAKITKCSQDTALRDIQDLVDKGMLEKTSSGGRNTSYVLKTD</sequence>
<dbReference type="InterPro" id="IPR036597">
    <property type="entry name" value="Fido-like_dom_sf"/>
</dbReference>
<dbReference type="RefSeq" id="WP_106605964.1">
    <property type="nucleotide sequence ID" value="NZ_PYGK01000022.1"/>
</dbReference>
<dbReference type="Pfam" id="PF13776">
    <property type="entry name" value="DUF4172"/>
    <property type="match status" value="1"/>
</dbReference>
<comment type="caution">
    <text evidence="4">The sequence shown here is derived from an EMBL/GenBank/DDBJ whole genome shotgun (WGS) entry which is preliminary data.</text>
</comment>
<feature type="domain" description="Fido" evidence="3">
    <location>
        <begin position="115"/>
        <end position="272"/>
    </location>
</feature>
<reference evidence="4 5" key="1">
    <citation type="submission" date="2018-03" db="EMBL/GenBank/DDBJ databases">
        <title>Genomic Encyclopedia of Archaeal and Bacterial Type Strains, Phase II (KMG-II): from individual species to whole genera.</title>
        <authorList>
            <person name="Goeker M."/>
        </authorList>
    </citation>
    <scope>NUCLEOTIDE SEQUENCE [LARGE SCALE GENOMIC DNA]</scope>
    <source>
        <strain evidence="4 5">DSM 18107</strain>
    </source>
</reference>
<feature type="active site" evidence="1">
    <location>
        <position position="207"/>
    </location>
</feature>
<evidence type="ECO:0000256" key="2">
    <source>
        <dbReference type="PIRSR" id="PIRSR640198-2"/>
    </source>
</evidence>
<dbReference type="InterPro" id="IPR040198">
    <property type="entry name" value="Fido_containing"/>
</dbReference>
<dbReference type="InterPro" id="IPR025230">
    <property type="entry name" value="DUF4172"/>
</dbReference>
<keyword evidence="5" id="KW-1185">Reference proteome</keyword>
<proteinExistence type="predicted"/>
<protein>
    <submittedName>
        <fullName evidence="4">Fic family protein</fullName>
    </submittedName>
</protein>
<dbReference type="Gene3D" id="1.10.3290.10">
    <property type="entry name" value="Fido-like domain"/>
    <property type="match status" value="1"/>
</dbReference>
<dbReference type="InterPro" id="IPR003812">
    <property type="entry name" value="Fido"/>
</dbReference>
<feature type="binding site" evidence="2">
    <location>
        <begin position="249"/>
        <end position="250"/>
    </location>
    <ligand>
        <name>ATP</name>
        <dbReference type="ChEBI" id="CHEBI:30616"/>
    </ligand>
</feature>
<dbReference type="InterPro" id="IPR036388">
    <property type="entry name" value="WH-like_DNA-bd_sf"/>
</dbReference>
<keyword evidence="2" id="KW-0067">ATP-binding</keyword>
<dbReference type="GO" id="GO:0005524">
    <property type="term" value="F:ATP binding"/>
    <property type="evidence" value="ECO:0007669"/>
    <property type="project" value="UniProtKB-KW"/>
</dbReference>
<evidence type="ECO:0000256" key="1">
    <source>
        <dbReference type="PIRSR" id="PIRSR640198-1"/>
    </source>
</evidence>
<evidence type="ECO:0000313" key="4">
    <source>
        <dbReference type="EMBL" id="PSL22434.1"/>
    </source>
</evidence>
<dbReference type="Pfam" id="PF02661">
    <property type="entry name" value="Fic"/>
    <property type="match status" value="1"/>
</dbReference>
<dbReference type="OrthoDB" id="9814400at2"/>
<dbReference type="PANTHER" id="PTHR13504">
    <property type="entry name" value="FIDO DOMAIN-CONTAINING PROTEIN DDB_G0283145"/>
    <property type="match status" value="1"/>
</dbReference>
<dbReference type="PROSITE" id="PS51459">
    <property type="entry name" value="FIDO"/>
    <property type="match status" value="1"/>
</dbReference>
<organism evidence="4 5">
    <name type="scientific">Chitinophaga ginsengisoli</name>
    <dbReference type="NCBI Taxonomy" id="363837"/>
    <lineage>
        <taxon>Bacteria</taxon>
        <taxon>Pseudomonadati</taxon>
        <taxon>Bacteroidota</taxon>
        <taxon>Chitinophagia</taxon>
        <taxon>Chitinophagales</taxon>
        <taxon>Chitinophagaceae</taxon>
        <taxon>Chitinophaga</taxon>
    </lineage>
</organism>
<dbReference type="Proteomes" id="UP000240978">
    <property type="component" value="Unassembled WGS sequence"/>
</dbReference>
<evidence type="ECO:0000313" key="5">
    <source>
        <dbReference type="Proteomes" id="UP000240978"/>
    </source>
</evidence>
<dbReference type="Gene3D" id="1.10.10.10">
    <property type="entry name" value="Winged helix-like DNA-binding domain superfamily/Winged helix DNA-binding domain"/>
    <property type="match status" value="1"/>
</dbReference>
<evidence type="ECO:0000259" key="3">
    <source>
        <dbReference type="PROSITE" id="PS51459"/>
    </source>
</evidence>
<feature type="binding site" evidence="2">
    <location>
        <begin position="211"/>
        <end position="218"/>
    </location>
    <ligand>
        <name>ATP</name>
        <dbReference type="ChEBI" id="CHEBI:30616"/>
    </ligand>
</feature>
<accession>A0A2P8FL17</accession>
<dbReference type="PANTHER" id="PTHR13504:SF33">
    <property type="entry name" value="FIC FAMILY PROTEIN"/>
    <property type="match status" value="1"/>
</dbReference>